<reference evidence="9" key="1">
    <citation type="submission" date="2021-08" db="EMBL/GenBank/DDBJ databases">
        <title>Comparative analyses of Brucepasteria parasyntrophica and Teretinema zuelzerae.</title>
        <authorList>
            <person name="Song Y."/>
            <person name="Brune A."/>
        </authorList>
    </citation>
    <scope>NUCLEOTIDE SEQUENCE</scope>
    <source>
        <strain evidence="9">DSM 1903</strain>
    </source>
</reference>
<keyword evidence="5 7" id="KW-0472">Membrane</keyword>
<feature type="transmembrane region" description="Helical" evidence="7">
    <location>
        <begin position="29"/>
        <end position="50"/>
    </location>
</feature>
<keyword evidence="3 7" id="KW-0812">Transmembrane</keyword>
<name>A0AAE3ELI8_9SPIR</name>
<organism evidence="9 10">
    <name type="scientific">Teretinema zuelzerae</name>
    <dbReference type="NCBI Taxonomy" id="156"/>
    <lineage>
        <taxon>Bacteria</taxon>
        <taxon>Pseudomonadati</taxon>
        <taxon>Spirochaetota</taxon>
        <taxon>Spirochaetia</taxon>
        <taxon>Spirochaetales</taxon>
        <taxon>Treponemataceae</taxon>
        <taxon>Teretinema</taxon>
    </lineage>
</organism>
<evidence type="ECO:0000313" key="10">
    <source>
        <dbReference type="Proteomes" id="UP001198163"/>
    </source>
</evidence>
<dbReference type="InterPro" id="IPR051258">
    <property type="entry name" value="Diverse_Substrate_Transporter"/>
</dbReference>
<sequence length="345" mass="38227">MQIIAIIMGLAAGLLFGIATPLSKLTLSHLNSFQLAGLLYLGASIAFLPYMIINKSKKLVLLNTKGTKKHLIGIVLFGGLLGPLFLMVGLKSANSMSVSIWLNMELVATALLGVIIFKESLGRYTLLGIIFTLLSSIVICSQENSSGIISALFIILACICWGVDNHLTAIIDGITPQATTFIKGLFGGTVNLMIGMFLSGNKIEIQYIGIGLLIGVFSYGISIFLYVTSAQNLGATRSQILFSSSTFWGIIAAYLFLREKFSFITIIAFILLFIGIIFSNKILHKHSHFHSRMVHIHMHTHDDDHHNHSHGENFDTHTKHSHIHEHDEITHEHSHYPDMHHRHEH</sequence>
<keyword evidence="4 7" id="KW-1133">Transmembrane helix</keyword>
<feature type="transmembrane region" description="Helical" evidence="7">
    <location>
        <begin position="124"/>
        <end position="142"/>
    </location>
</feature>
<feature type="domain" description="EamA" evidence="8">
    <location>
        <begin position="150"/>
        <end position="279"/>
    </location>
</feature>
<dbReference type="AlphaFoldDB" id="A0AAE3ELI8"/>
<dbReference type="PANTHER" id="PTHR42920">
    <property type="entry name" value="OS03G0707200 PROTEIN-RELATED"/>
    <property type="match status" value="1"/>
</dbReference>
<evidence type="ECO:0000256" key="7">
    <source>
        <dbReference type="SAM" id="Phobius"/>
    </source>
</evidence>
<proteinExistence type="predicted"/>
<comment type="subcellular location">
    <subcellularLocation>
        <location evidence="1">Cell membrane</location>
        <topology evidence="1">Multi-pass membrane protein</topology>
    </subcellularLocation>
</comment>
<protein>
    <submittedName>
        <fullName evidence="9">DMT family transporter</fullName>
    </submittedName>
</protein>
<feature type="transmembrane region" description="Helical" evidence="7">
    <location>
        <begin position="205"/>
        <end position="228"/>
    </location>
</feature>
<dbReference type="InterPro" id="IPR000620">
    <property type="entry name" value="EamA_dom"/>
</dbReference>
<accession>A0AAE3ELI8</accession>
<feature type="region of interest" description="Disordered" evidence="6">
    <location>
        <begin position="324"/>
        <end position="345"/>
    </location>
</feature>
<evidence type="ECO:0000313" key="9">
    <source>
        <dbReference type="EMBL" id="MCD1656076.1"/>
    </source>
</evidence>
<feature type="transmembrane region" description="Helical" evidence="7">
    <location>
        <begin position="263"/>
        <end position="283"/>
    </location>
</feature>
<feature type="transmembrane region" description="Helical" evidence="7">
    <location>
        <begin position="240"/>
        <end position="257"/>
    </location>
</feature>
<evidence type="ECO:0000256" key="5">
    <source>
        <dbReference type="ARBA" id="ARBA00023136"/>
    </source>
</evidence>
<evidence type="ECO:0000256" key="2">
    <source>
        <dbReference type="ARBA" id="ARBA00022475"/>
    </source>
</evidence>
<keyword evidence="2" id="KW-1003">Cell membrane</keyword>
<comment type="caution">
    <text evidence="9">The sequence shown here is derived from an EMBL/GenBank/DDBJ whole genome shotgun (WGS) entry which is preliminary data.</text>
</comment>
<evidence type="ECO:0000259" key="8">
    <source>
        <dbReference type="Pfam" id="PF00892"/>
    </source>
</evidence>
<gene>
    <name evidence="9" type="ORF">K7J14_15355</name>
</gene>
<feature type="transmembrane region" description="Helical" evidence="7">
    <location>
        <begin position="96"/>
        <end position="117"/>
    </location>
</feature>
<dbReference type="GO" id="GO:0005886">
    <property type="term" value="C:plasma membrane"/>
    <property type="evidence" value="ECO:0007669"/>
    <property type="project" value="UniProtKB-SubCell"/>
</dbReference>
<dbReference type="EMBL" id="JAINWA010000003">
    <property type="protein sequence ID" value="MCD1656076.1"/>
    <property type="molecule type" value="Genomic_DNA"/>
</dbReference>
<evidence type="ECO:0000256" key="3">
    <source>
        <dbReference type="ARBA" id="ARBA00022692"/>
    </source>
</evidence>
<evidence type="ECO:0000256" key="4">
    <source>
        <dbReference type="ARBA" id="ARBA00022989"/>
    </source>
</evidence>
<dbReference type="RefSeq" id="WP_230758449.1">
    <property type="nucleotide sequence ID" value="NZ_JAINWA010000003.1"/>
</dbReference>
<evidence type="ECO:0000256" key="6">
    <source>
        <dbReference type="SAM" id="MobiDB-lite"/>
    </source>
</evidence>
<dbReference type="Pfam" id="PF00892">
    <property type="entry name" value="EamA"/>
    <property type="match status" value="2"/>
</dbReference>
<dbReference type="PANTHER" id="PTHR42920:SF11">
    <property type="entry name" value="INNER MEMBRANE PROTEIN YTFF"/>
    <property type="match status" value="1"/>
</dbReference>
<feature type="transmembrane region" description="Helical" evidence="7">
    <location>
        <begin position="71"/>
        <end position="90"/>
    </location>
</feature>
<dbReference type="Proteomes" id="UP001198163">
    <property type="component" value="Unassembled WGS sequence"/>
</dbReference>
<feature type="transmembrane region" description="Helical" evidence="7">
    <location>
        <begin position="148"/>
        <end position="168"/>
    </location>
</feature>
<dbReference type="SUPFAM" id="SSF103481">
    <property type="entry name" value="Multidrug resistance efflux transporter EmrE"/>
    <property type="match status" value="2"/>
</dbReference>
<evidence type="ECO:0000256" key="1">
    <source>
        <dbReference type="ARBA" id="ARBA00004651"/>
    </source>
</evidence>
<feature type="transmembrane region" description="Helical" evidence="7">
    <location>
        <begin position="180"/>
        <end position="199"/>
    </location>
</feature>
<dbReference type="InterPro" id="IPR037185">
    <property type="entry name" value="EmrE-like"/>
</dbReference>
<feature type="domain" description="EamA" evidence="8">
    <location>
        <begin position="4"/>
        <end position="139"/>
    </location>
</feature>
<keyword evidence="10" id="KW-1185">Reference proteome</keyword>